<sequence length="550" mass="63412">MELEAEERMQDNIVKKRETVGITSRRPSGTFTQNLQHGKSDSAMEKRIEERVEMKPGVEEVAKIRPVKSVSMQVQKLVLLQLDIEGPCIQKKIIAKLLKYTIPKPQLSDLDLEKRISVLKPPLRVVNIGLHLPKLIELDGNIFKACPSLAKIAYIKIPKTELKELDRSTFITVSRIDEMGDLFEAFFEPVEVEEEHDLRLAFASSAYDRPIIIVVRKPGIKKAEEVELDEIITILLYAAREMYRTSSKGLPWGAYISEDEVEEVKRAHLLQDVVRVIELSKLNLGKDSNLNKTSLKNRLKELIPEGLSITILYADEDIFKELKSVIGDGGEFGADVYYVIPRKLSYEQRYRLSALTWGFLNMINEPMPIIRESNIFARFAELFYKNLRRIYIKAIDIASIIKPSEEQESSLHYYLKVFTAYYFIKKKQLSQENVCIEEKICEYIPDIYVKPLKIAIEIETLYGTAMTWAHKLRQTIEKYRGCDVISEIWLIIPPLQASMLLKFILRLAKKLEKKISKKVRIATIDLRKEEIIDLIDIGKEIKNVLKQASP</sequence>
<name>A0A7J2U234_9CREN</name>
<gene>
    <name evidence="1" type="ORF">ENO26_02170</name>
</gene>
<dbReference type="AlphaFoldDB" id="A0A7J2U234"/>
<evidence type="ECO:0000313" key="1">
    <source>
        <dbReference type="EMBL" id="HEM66367.1"/>
    </source>
</evidence>
<protein>
    <submittedName>
        <fullName evidence="1">Uncharacterized protein</fullName>
    </submittedName>
</protein>
<accession>A0A7J2U234</accession>
<organism evidence="1">
    <name type="scientific">Ignisphaera aggregans</name>
    <dbReference type="NCBI Taxonomy" id="334771"/>
    <lineage>
        <taxon>Archaea</taxon>
        <taxon>Thermoproteota</taxon>
        <taxon>Thermoprotei</taxon>
        <taxon>Desulfurococcales</taxon>
        <taxon>Desulfurococcaceae</taxon>
        <taxon>Ignisphaera</taxon>
    </lineage>
</organism>
<dbReference type="EMBL" id="DSEU01000009">
    <property type="protein sequence ID" value="HEM66367.1"/>
    <property type="molecule type" value="Genomic_DNA"/>
</dbReference>
<proteinExistence type="predicted"/>
<comment type="caution">
    <text evidence="1">The sequence shown here is derived from an EMBL/GenBank/DDBJ whole genome shotgun (WGS) entry which is preliminary data.</text>
</comment>
<reference evidence="1" key="1">
    <citation type="journal article" date="2020" name="mSystems">
        <title>Genome- and Community-Level Interaction Insights into Carbon Utilization and Element Cycling Functions of Hydrothermarchaeota in Hydrothermal Sediment.</title>
        <authorList>
            <person name="Zhou Z."/>
            <person name="Liu Y."/>
            <person name="Xu W."/>
            <person name="Pan J."/>
            <person name="Luo Z.H."/>
            <person name="Li M."/>
        </authorList>
    </citation>
    <scope>NUCLEOTIDE SEQUENCE [LARGE SCALE GENOMIC DNA]</scope>
    <source>
        <strain evidence="1">SpSt-125</strain>
    </source>
</reference>